<keyword evidence="5 9" id="KW-0999">Mitochondrion inner membrane</keyword>
<dbReference type="Pfam" id="PF12597">
    <property type="entry name" value="Cox20"/>
    <property type="match status" value="1"/>
</dbReference>
<feature type="region of interest" description="Disordered" evidence="11">
    <location>
        <begin position="1"/>
        <end position="39"/>
    </location>
</feature>
<dbReference type="GO" id="GO:0005743">
    <property type="term" value="C:mitochondrial inner membrane"/>
    <property type="evidence" value="ECO:0007669"/>
    <property type="project" value="UniProtKB-SubCell"/>
</dbReference>
<gene>
    <name evidence="12" type="ORF">CC86DRAFT_369557</name>
</gene>
<keyword evidence="7 9" id="KW-0496">Mitochondrion</keyword>
<accession>A0A6A7A3R2</accession>
<keyword evidence="10" id="KW-0175">Coiled coil</keyword>
<dbReference type="Proteomes" id="UP000799424">
    <property type="component" value="Unassembled WGS sequence"/>
</dbReference>
<evidence type="ECO:0000256" key="8">
    <source>
        <dbReference type="ARBA" id="ARBA00023136"/>
    </source>
</evidence>
<dbReference type="AlphaFoldDB" id="A0A6A7A3R2"/>
<keyword evidence="13" id="KW-1185">Reference proteome</keyword>
<evidence type="ECO:0000256" key="9">
    <source>
        <dbReference type="PIRNR" id="PIRNR007871"/>
    </source>
</evidence>
<evidence type="ECO:0000256" key="10">
    <source>
        <dbReference type="SAM" id="Coils"/>
    </source>
</evidence>
<dbReference type="EMBL" id="MU006224">
    <property type="protein sequence ID" value="KAF2827428.1"/>
    <property type="molecule type" value="Genomic_DNA"/>
</dbReference>
<dbReference type="PIRSF" id="PIRSF007871">
    <property type="entry name" value="Cox20"/>
    <property type="match status" value="1"/>
</dbReference>
<evidence type="ECO:0000256" key="1">
    <source>
        <dbReference type="ARBA" id="ARBA00004273"/>
    </source>
</evidence>
<evidence type="ECO:0000256" key="5">
    <source>
        <dbReference type="ARBA" id="ARBA00022792"/>
    </source>
</evidence>
<protein>
    <recommendedName>
        <fullName evidence="3 9">Cytochrome c oxidase assembly protein COX20, mitochondrial</fullName>
    </recommendedName>
</protein>
<comment type="function">
    <text evidence="9">Involved in the assembly of the cytochrome c oxidase complex.</text>
</comment>
<keyword evidence="4" id="KW-0812">Transmembrane</keyword>
<dbReference type="PANTHER" id="PTHR31586:SF1">
    <property type="entry name" value="CYTOCHROME C OXIDASE ASSEMBLY PROTEIN COX20, MITOCHONDRIAL"/>
    <property type="match status" value="1"/>
</dbReference>
<comment type="similarity">
    <text evidence="2 9">Belongs to the COX20 family.</text>
</comment>
<evidence type="ECO:0000313" key="13">
    <source>
        <dbReference type="Proteomes" id="UP000799424"/>
    </source>
</evidence>
<feature type="coiled-coil region" evidence="10">
    <location>
        <begin position="122"/>
        <end position="163"/>
    </location>
</feature>
<evidence type="ECO:0000256" key="6">
    <source>
        <dbReference type="ARBA" id="ARBA00022989"/>
    </source>
</evidence>
<keyword evidence="8 9" id="KW-0472">Membrane</keyword>
<evidence type="ECO:0000256" key="3">
    <source>
        <dbReference type="ARBA" id="ARBA00017689"/>
    </source>
</evidence>
<reference evidence="12" key="1">
    <citation type="journal article" date="2020" name="Stud. Mycol.">
        <title>101 Dothideomycetes genomes: a test case for predicting lifestyles and emergence of pathogens.</title>
        <authorList>
            <person name="Haridas S."/>
            <person name="Albert R."/>
            <person name="Binder M."/>
            <person name="Bloem J."/>
            <person name="Labutti K."/>
            <person name="Salamov A."/>
            <person name="Andreopoulos B."/>
            <person name="Baker S."/>
            <person name="Barry K."/>
            <person name="Bills G."/>
            <person name="Bluhm B."/>
            <person name="Cannon C."/>
            <person name="Castanera R."/>
            <person name="Culley D."/>
            <person name="Daum C."/>
            <person name="Ezra D."/>
            <person name="Gonzalez J."/>
            <person name="Henrissat B."/>
            <person name="Kuo A."/>
            <person name="Liang C."/>
            <person name="Lipzen A."/>
            <person name="Lutzoni F."/>
            <person name="Magnuson J."/>
            <person name="Mondo S."/>
            <person name="Nolan M."/>
            <person name="Ohm R."/>
            <person name="Pangilinan J."/>
            <person name="Park H.-J."/>
            <person name="Ramirez L."/>
            <person name="Alfaro M."/>
            <person name="Sun H."/>
            <person name="Tritt A."/>
            <person name="Yoshinaga Y."/>
            <person name="Zwiers L.-H."/>
            <person name="Turgeon B."/>
            <person name="Goodwin S."/>
            <person name="Spatafora J."/>
            <person name="Crous P."/>
            <person name="Grigoriev I."/>
        </authorList>
    </citation>
    <scope>NUCLEOTIDE SEQUENCE</scope>
    <source>
        <strain evidence="12">CBS 113818</strain>
    </source>
</reference>
<dbReference type="GO" id="GO:0033617">
    <property type="term" value="P:mitochondrial respiratory chain complex IV assembly"/>
    <property type="evidence" value="ECO:0007669"/>
    <property type="project" value="InterPro"/>
</dbReference>
<evidence type="ECO:0000313" key="12">
    <source>
        <dbReference type="EMBL" id="KAF2827428.1"/>
    </source>
</evidence>
<sequence length="178" mass="20083">MADDTRQTEEQVAPRPRGPANVMPGGTAHTAGGEKTDAAGPSYIDAVRSLGPEYYLNFHKRPCVRDSQLQGLAAGFAGGSLGAILGRPVRVASNWAVGTWCGVSVISYQVCQYYRSKEKAGIKQAQELMEKKRATIEAKKEARRRAREEHDKLEQARRYEEERKKSWGYWYEKTIKFW</sequence>
<dbReference type="PANTHER" id="PTHR31586">
    <property type="entry name" value="CYTOCHROME C OXIDASE PROTEIN 20"/>
    <property type="match status" value="1"/>
</dbReference>
<dbReference type="OrthoDB" id="14603at2759"/>
<comment type="subcellular location">
    <subcellularLocation>
        <location evidence="1 9">Mitochondrion inner membrane</location>
    </subcellularLocation>
</comment>
<organism evidence="12 13">
    <name type="scientific">Ophiobolus disseminans</name>
    <dbReference type="NCBI Taxonomy" id="1469910"/>
    <lineage>
        <taxon>Eukaryota</taxon>
        <taxon>Fungi</taxon>
        <taxon>Dikarya</taxon>
        <taxon>Ascomycota</taxon>
        <taxon>Pezizomycotina</taxon>
        <taxon>Dothideomycetes</taxon>
        <taxon>Pleosporomycetidae</taxon>
        <taxon>Pleosporales</taxon>
        <taxon>Pleosporineae</taxon>
        <taxon>Phaeosphaeriaceae</taxon>
        <taxon>Ophiobolus</taxon>
    </lineage>
</organism>
<dbReference type="InterPro" id="IPR022533">
    <property type="entry name" value="Cox20"/>
</dbReference>
<evidence type="ECO:0000256" key="2">
    <source>
        <dbReference type="ARBA" id="ARBA00009575"/>
    </source>
</evidence>
<evidence type="ECO:0000256" key="11">
    <source>
        <dbReference type="SAM" id="MobiDB-lite"/>
    </source>
</evidence>
<evidence type="ECO:0000256" key="4">
    <source>
        <dbReference type="ARBA" id="ARBA00022692"/>
    </source>
</evidence>
<name>A0A6A7A3R2_9PLEO</name>
<evidence type="ECO:0000256" key="7">
    <source>
        <dbReference type="ARBA" id="ARBA00023128"/>
    </source>
</evidence>
<keyword evidence="6" id="KW-1133">Transmembrane helix</keyword>
<proteinExistence type="inferred from homology"/>